<evidence type="ECO:0000313" key="4">
    <source>
        <dbReference type="Proteomes" id="UP001168528"/>
    </source>
</evidence>
<evidence type="ECO:0000256" key="1">
    <source>
        <dbReference type="ARBA" id="ARBA00022729"/>
    </source>
</evidence>
<dbReference type="RefSeq" id="WP_302039500.1">
    <property type="nucleotide sequence ID" value="NZ_JAUKPO010000013.1"/>
</dbReference>
<protein>
    <submittedName>
        <fullName evidence="3">Peptidoglycan DD-metalloendopeptidase family protein</fullName>
    </submittedName>
</protein>
<organism evidence="3 4">
    <name type="scientific">Rhodocytophaga aerolata</name>
    <dbReference type="NCBI Taxonomy" id="455078"/>
    <lineage>
        <taxon>Bacteria</taxon>
        <taxon>Pseudomonadati</taxon>
        <taxon>Bacteroidota</taxon>
        <taxon>Cytophagia</taxon>
        <taxon>Cytophagales</taxon>
        <taxon>Rhodocytophagaceae</taxon>
        <taxon>Rhodocytophaga</taxon>
    </lineage>
</organism>
<dbReference type="SUPFAM" id="SSF51261">
    <property type="entry name" value="Duplicated hybrid motif"/>
    <property type="match status" value="1"/>
</dbReference>
<dbReference type="InterPro" id="IPR050570">
    <property type="entry name" value="Cell_wall_metabolism_enzyme"/>
</dbReference>
<dbReference type="PANTHER" id="PTHR21666">
    <property type="entry name" value="PEPTIDASE-RELATED"/>
    <property type="match status" value="1"/>
</dbReference>
<dbReference type="CDD" id="cd12797">
    <property type="entry name" value="M23_peptidase"/>
    <property type="match status" value="1"/>
</dbReference>
<sequence length="233" mass="25902">MQKEKKLSVLLKKYNHDFGPITSLDLKDPSLLVLDLSENNKDLQGKNLVTTESFEAYILGLMAKSGAEAAVGGYNENRIIYRRSSHFSGVENRTIHLGIDIWAQAGTEIFSPLEGKIHSFRNNIGFGDYGPTIITEHQLEDITFYILYGHLSLADVVALRKQQPIAKGELLGRIGNYPDNGDWPPHLHFQIISDMQGLEGDFPGVATPSSAKNYLDICPDPNLILNIPKLLND</sequence>
<keyword evidence="4" id="KW-1185">Reference proteome</keyword>
<dbReference type="InterPro" id="IPR011055">
    <property type="entry name" value="Dup_hybrid_motif"/>
</dbReference>
<evidence type="ECO:0000259" key="2">
    <source>
        <dbReference type="Pfam" id="PF01551"/>
    </source>
</evidence>
<dbReference type="Pfam" id="PF01551">
    <property type="entry name" value="Peptidase_M23"/>
    <property type="match status" value="1"/>
</dbReference>
<dbReference type="Proteomes" id="UP001168528">
    <property type="component" value="Unassembled WGS sequence"/>
</dbReference>
<proteinExistence type="predicted"/>
<comment type="caution">
    <text evidence="3">The sequence shown here is derived from an EMBL/GenBank/DDBJ whole genome shotgun (WGS) entry which is preliminary data.</text>
</comment>
<keyword evidence="1" id="KW-0732">Signal</keyword>
<name>A0ABT8R9E0_9BACT</name>
<feature type="domain" description="M23ase beta-sheet core" evidence="2">
    <location>
        <begin position="95"/>
        <end position="193"/>
    </location>
</feature>
<dbReference type="Gene3D" id="2.70.70.10">
    <property type="entry name" value="Glucose Permease (Domain IIA)"/>
    <property type="match status" value="1"/>
</dbReference>
<dbReference type="EMBL" id="JAUKPO010000013">
    <property type="protein sequence ID" value="MDO1448700.1"/>
    <property type="molecule type" value="Genomic_DNA"/>
</dbReference>
<dbReference type="InterPro" id="IPR016047">
    <property type="entry name" value="M23ase_b-sheet_dom"/>
</dbReference>
<evidence type="ECO:0000313" key="3">
    <source>
        <dbReference type="EMBL" id="MDO1448700.1"/>
    </source>
</evidence>
<gene>
    <name evidence="3" type="ORF">Q0590_20655</name>
</gene>
<dbReference type="PANTHER" id="PTHR21666:SF289">
    <property type="entry name" value="L-ALA--D-GLU ENDOPEPTIDASE"/>
    <property type="match status" value="1"/>
</dbReference>
<reference evidence="3" key="1">
    <citation type="submission" date="2023-07" db="EMBL/GenBank/DDBJ databases">
        <title>The genome sequence of Rhodocytophaga aerolata KACC 12507.</title>
        <authorList>
            <person name="Zhang X."/>
        </authorList>
    </citation>
    <scope>NUCLEOTIDE SEQUENCE</scope>
    <source>
        <strain evidence="3">KACC 12507</strain>
    </source>
</reference>
<accession>A0ABT8R9E0</accession>